<dbReference type="InterPro" id="IPR037010">
    <property type="entry name" value="VitB12-dep_Met_synth_activ_sf"/>
</dbReference>
<dbReference type="SUPFAM" id="SSF56507">
    <property type="entry name" value="Methionine synthase activation domain-like"/>
    <property type="match status" value="1"/>
</dbReference>
<protein>
    <recommendedName>
        <fullName evidence="3">Methionine synthase</fullName>
    </recommendedName>
</protein>
<dbReference type="AlphaFoldDB" id="A0A9D2H2K3"/>
<sequence>MNYSDLNALILTYLGFHGAGNEETEALISEVLPRVEQAARFRRSEGRFTALPLFLQKEPYLSFLSGCSSVVLEAVTLGGEVDLLIRRLSKEDVYKSFVADACASALLEALADEAEEPLGKQRTYRFCPGYGGSDILDVKYILEAVRGDRIGITMQQSGLMLPQKTMAGFVGIGKTAHKSCAGCILNEHCAYRKEGRVCYAK</sequence>
<accession>A0A9D2H2K3</accession>
<gene>
    <name evidence="1" type="ORF">H9797_04450</name>
</gene>
<organism evidence="1 2">
    <name type="scientific">Candidatus Gallimonas gallistercoris</name>
    <dbReference type="NCBI Taxonomy" id="2838602"/>
    <lineage>
        <taxon>Bacteria</taxon>
        <taxon>Bacillati</taxon>
        <taxon>Bacillota</taxon>
        <taxon>Clostridia</taxon>
        <taxon>Candidatus Gallimonas</taxon>
    </lineage>
</organism>
<evidence type="ECO:0008006" key="3">
    <source>
        <dbReference type="Google" id="ProtNLM"/>
    </source>
</evidence>
<dbReference type="EMBL" id="DXAJ01000065">
    <property type="protein sequence ID" value="HJA02614.1"/>
    <property type="molecule type" value="Genomic_DNA"/>
</dbReference>
<proteinExistence type="predicted"/>
<dbReference type="Proteomes" id="UP000824221">
    <property type="component" value="Unassembled WGS sequence"/>
</dbReference>
<evidence type="ECO:0000313" key="2">
    <source>
        <dbReference type="Proteomes" id="UP000824221"/>
    </source>
</evidence>
<name>A0A9D2H2K3_9FIRM</name>
<reference evidence="1" key="2">
    <citation type="submission" date="2021-04" db="EMBL/GenBank/DDBJ databases">
        <authorList>
            <person name="Gilroy R."/>
        </authorList>
    </citation>
    <scope>NUCLEOTIDE SEQUENCE</scope>
    <source>
        <strain evidence="1">CHK156-179</strain>
    </source>
</reference>
<reference evidence="1" key="1">
    <citation type="journal article" date="2021" name="PeerJ">
        <title>Extensive microbial diversity within the chicken gut microbiome revealed by metagenomics and culture.</title>
        <authorList>
            <person name="Gilroy R."/>
            <person name="Ravi A."/>
            <person name="Getino M."/>
            <person name="Pursley I."/>
            <person name="Horton D.L."/>
            <person name="Alikhan N.F."/>
            <person name="Baker D."/>
            <person name="Gharbi K."/>
            <person name="Hall N."/>
            <person name="Watson M."/>
            <person name="Adriaenssens E.M."/>
            <person name="Foster-Nyarko E."/>
            <person name="Jarju S."/>
            <person name="Secka A."/>
            <person name="Antonio M."/>
            <person name="Oren A."/>
            <person name="Chaudhuri R.R."/>
            <person name="La Ragione R."/>
            <person name="Hildebrand F."/>
            <person name="Pallen M.J."/>
        </authorList>
    </citation>
    <scope>NUCLEOTIDE SEQUENCE</scope>
    <source>
        <strain evidence="1">CHK156-179</strain>
    </source>
</reference>
<comment type="caution">
    <text evidence="1">The sequence shown here is derived from an EMBL/GenBank/DDBJ whole genome shotgun (WGS) entry which is preliminary data.</text>
</comment>
<dbReference type="Gene3D" id="3.40.109.40">
    <property type="match status" value="1"/>
</dbReference>
<dbReference type="GO" id="GO:0008705">
    <property type="term" value="F:methionine synthase activity"/>
    <property type="evidence" value="ECO:0007669"/>
    <property type="project" value="InterPro"/>
</dbReference>
<evidence type="ECO:0000313" key="1">
    <source>
        <dbReference type="EMBL" id="HJA02614.1"/>
    </source>
</evidence>